<dbReference type="EMBL" id="LUHQ01000004">
    <property type="protein sequence ID" value="OAO99953.1"/>
    <property type="molecule type" value="Genomic_DNA"/>
</dbReference>
<dbReference type="SMART" id="SM00358">
    <property type="entry name" value="DSRM"/>
    <property type="match status" value="1"/>
</dbReference>
<feature type="domain" description="DRBM" evidence="3">
    <location>
        <begin position="85"/>
        <end position="161"/>
    </location>
</feature>
<accession>A0A178V2L4</accession>
<evidence type="ECO:0000256" key="2">
    <source>
        <dbReference type="SAM" id="MobiDB-lite"/>
    </source>
</evidence>
<dbReference type="InterPro" id="IPR014720">
    <property type="entry name" value="dsRBD_dom"/>
</dbReference>
<reference evidence="5" key="2">
    <citation type="submission" date="2016-03" db="EMBL/GenBank/DDBJ databases">
        <title>Full-length assembly of Arabidopsis thaliana Ler reveals the complement of translocations and inversions.</title>
        <authorList>
            <person name="Zapata L."/>
            <person name="Schneeberger K."/>
            <person name="Ossowski S."/>
        </authorList>
    </citation>
    <scope>NUCLEOTIDE SEQUENCE [LARGE SCALE GENOMIC DNA]</scope>
    <source>
        <tissue evidence="5">Leaf</tissue>
    </source>
</reference>
<dbReference type="EMBL" id="LR881469">
    <property type="protein sequence ID" value="CAD5326704.1"/>
    <property type="molecule type" value="Genomic_DNA"/>
</dbReference>
<proteinExistence type="predicted"/>
<dbReference type="SUPFAM" id="SSF54768">
    <property type="entry name" value="dsRNA-binding domain-like"/>
    <property type="match status" value="1"/>
</dbReference>
<evidence type="ECO:0000313" key="4">
    <source>
        <dbReference type="EMBL" id="CAD5326704.1"/>
    </source>
</evidence>
<evidence type="ECO:0000313" key="5">
    <source>
        <dbReference type="EMBL" id="OAO99953.1"/>
    </source>
</evidence>
<feature type="region of interest" description="Disordered" evidence="2">
    <location>
        <begin position="56"/>
        <end position="87"/>
    </location>
</feature>
<evidence type="ECO:0000313" key="7">
    <source>
        <dbReference type="Proteomes" id="UP000516314"/>
    </source>
</evidence>
<dbReference type="Gene3D" id="3.30.160.20">
    <property type="match status" value="1"/>
</dbReference>
<organism evidence="5 6">
    <name type="scientific">Arabidopsis thaliana</name>
    <name type="common">Mouse-ear cress</name>
    <dbReference type="NCBI Taxonomy" id="3702"/>
    <lineage>
        <taxon>Eukaryota</taxon>
        <taxon>Viridiplantae</taxon>
        <taxon>Streptophyta</taxon>
        <taxon>Embryophyta</taxon>
        <taxon>Tracheophyta</taxon>
        <taxon>Spermatophyta</taxon>
        <taxon>Magnoliopsida</taxon>
        <taxon>eudicotyledons</taxon>
        <taxon>Gunneridae</taxon>
        <taxon>Pentapetalae</taxon>
        <taxon>rosids</taxon>
        <taxon>malvids</taxon>
        <taxon>Brassicales</taxon>
        <taxon>Brassicaceae</taxon>
        <taxon>Camelineae</taxon>
        <taxon>Arabidopsis</taxon>
    </lineage>
</organism>
<gene>
    <name evidence="5" type="ordered locus">AXX17_At4g00550</name>
    <name evidence="4" type="ORF">AT9943_LOCUS14450</name>
</gene>
<dbReference type="AlphaFoldDB" id="A0A178V2L4"/>
<dbReference type="GO" id="GO:0003723">
    <property type="term" value="F:RNA binding"/>
    <property type="evidence" value="ECO:0007669"/>
    <property type="project" value="UniProtKB-UniRule"/>
</dbReference>
<feature type="region of interest" description="Disordered" evidence="2">
    <location>
        <begin position="171"/>
        <end position="191"/>
    </location>
</feature>
<dbReference type="ExpressionAtlas" id="A0A178V2L4">
    <property type="expression patterns" value="baseline and differential"/>
</dbReference>
<dbReference type="Proteomes" id="UP000516314">
    <property type="component" value="Chromosome 4"/>
</dbReference>
<dbReference type="Proteomes" id="UP000078284">
    <property type="component" value="Chromosome 4"/>
</dbReference>
<evidence type="ECO:0000256" key="1">
    <source>
        <dbReference type="PROSITE-ProRule" id="PRU00266"/>
    </source>
</evidence>
<dbReference type="Pfam" id="PF14709">
    <property type="entry name" value="DND1_DSRM"/>
    <property type="match status" value="1"/>
</dbReference>
<reference evidence="6" key="1">
    <citation type="journal article" date="2016" name="Proc. Natl. Acad. Sci. U.S.A.">
        <title>Chromosome-level assembly of Arabidopsis thaliana Ler reveals the extent of translocation and inversion polymorphisms.</title>
        <authorList>
            <person name="Zapata L."/>
            <person name="Ding J."/>
            <person name="Willing E.M."/>
            <person name="Hartwig B."/>
            <person name="Bezdan D."/>
            <person name="Jiao W.B."/>
            <person name="Patel V."/>
            <person name="Velikkakam James G."/>
            <person name="Koornneef M."/>
            <person name="Ossowski S."/>
            <person name="Schneeberger K."/>
        </authorList>
    </citation>
    <scope>NUCLEOTIDE SEQUENCE [LARGE SCALE GENOMIC DNA]</scope>
    <source>
        <strain evidence="6">cv. Landsberg erecta</strain>
    </source>
</reference>
<protein>
    <submittedName>
        <fullName evidence="4">(thale cress) hypothetical protein</fullName>
    </submittedName>
</protein>
<evidence type="ECO:0000313" key="6">
    <source>
        <dbReference type="Proteomes" id="UP000078284"/>
    </source>
</evidence>
<sequence length="191" mass="21646">MDLPPPPESSSNPISSFSVAQKRMLLQRCESKFKIRKLNDTVEEDNVTQMEPNFTLENTLVSEPEADLRPHTTEPTTEEETQRSSAKSQLYNLCSVRHWKAPLYEYIAEGPCHMKIFTGKVTVEMKEDSRITVLECFGNPQYKKKIAAEQAAEAALWYLKNVGYTLQTEKASGRKGRSKPISKMMVTGEPV</sequence>
<dbReference type="PROSITE" id="PS50137">
    <property type="entry name" value="DS_RBD"/>
    <property type="match status" value="1"/>
</dbReference>
<reference evidence="4 7" key="3">
    <citation type="submission" date="2020-09" db="EMBL/GenBank/DDBJ databases">
        <authorList>
            <person name="Ashkenazy H."/>
        </authorList>
    </citation>
    <scope>NUCLEOTIDE SEQUENCE [LARGE SCALE GENOMIC DNA]</scope>
    <source>
        <strain evidence="7">cv. Cdm-0</strain>
    </source>
</reference>
<keyword evidence="1" id="KW-0694">RNA-binding</keyword>
<evidence type="ECO:0000259" key="3">
    <source>
        <dbReference type="PROSITE" id="PS50137"/>
    </source>
</evidence>
<name>A0A178V2L4_ARATH</name>